<comment type="caution">
    <text evidence="2">The sequence shown here is derived from an EMBL/GenBank/DDBJ whole genome shotgun (WGS) entry which is preliminary data.</text>
</comment>
<accession>A0ABQ5JH50</accession>
<reference evidence="2" key="1">
    <citation type="journal article" date="2022" name="Int. J. Syst. Evol. Microbiol.">
        <title>A novel species of lactic acid bacteria, Ligilactobacillus pabuli sp. nov., isolated from alfalfa silage.</title>
        <authorList>
            <person name="Tohno M."/>
            <person name="Tanizawa Y."/>
            <person name="Sawada H."/>
            <person name="Sakamoto M."/>
            <person name="Ohkuma M."/>
            <person name="Kobayashi H."/>
        </authorList>
    </citation>
    <scope>NUCLEOTIDE SEQUENCE</scope>
    <source>
        <strain evidence="2">AF129</strain>
    </source>
</reference>
<organism evidence="2 3">
    <name type="scientific">Ligilactobacillus pabuli</name>
    <dbReference type="NCBI Taxonomy" id="2886039"/>
    <lineage>
        <taxon>Bacteria</taxon>
        <taxon>Bacillati</taxon>
        <taxon>Bacillota</taxon>
        <taxon>Bacilli</taxon>
        <taxon>Lactobacillales</taxon>
        <taxon>Lactobacillaceae</taxon>
        <taxon>Ligilactobacillus</taxon>
    </lineage>
</organism>
<name>A0ABQ5JH50_9LACO</name>
<dbReference type="PANTHER" id="PTHR30283:SF4">
    <property type="entry name" value="PEROXIDE STRESS RESISTANCE PROTEIN YAAA"/>
    <property type="match status" value="1"/>
</dbReference>
<dbReference type="NCBIfam" id="NF002543">
    <property type="entry name" value="PRK02101.1-4"/>
    <property type="match status" value="1"/>
</dbReference>
<sequence length="247" mass="27981">MRIIISPAKKMVVDQDSFSPSGQPCHLNQAAEILQTLKQLSYDQAQKLWKTSDKLTRTSYEQLQLLDLTRPLSPAIFSYSGIQYQYMAPDVLSQAALEHLQETVRILSGLYGIVRPFDGIVPYRLEMGARLQVNGAKNLYAFWGDRLYRALCGHGPIVNLASNEYSKTIAPYLQPADQMVDVVFAHVLDGKLKTRATPAKIARGEMVRFIAENQLTTIEELTHFQSPTYTYDPRRSTNNRLVFVHES</sequence>
<dbReference type="InterPro" id="IPR005583">
    <property type="entry name" value="YaaA"/>
</dbReference>
<dbReference type="EMBL" id="BQXH01000006">
    <property type="protein sequence ID" value="GKS81181.1"/>
    <property type="molecule type" value="Genomic_DNA"/>
</dbReference>
<proteinExistence type="inferred from homology"/>
<dbReference type="RefSeq" id="WP_244054944.1">
    <property type="nucleotide sequence ID" value="NZ_BQXH01000006.1"/>
</dbReference>
<keyword evidence="3" id="KW-1185">Reference proteome</keyword>
<evidence type="ECO:0000256" key="1">
    <source>
        <dbReference type="HAMAP-Rule" id="MF_00652"/>
    </source>
</evidence>
<dbReference type="Proteomes" id="UP001055149">
    <property type="component" value="Unassembled WGS sequence"/>
</dbReference>
<evidence type="ECO:0000313" key="3">
    <source>
        <dbReference type="Proteomes" id="UP001055149"/>
    </source>
</evidence>
<dbReference type="HAMAP" id="MF_00652">
    <property type="entry name" value="UPF0246"/>
    <property type="match status" value="1"/>
</dbReference>
<protein>
    <recommendedName>
        <fullName evidence="1">UPF0246 protein LPAF129_08670</fullName>
    </recommendedName>
</protein>
<evidence type="ECO:0000313" key="2">
    <source>
        <dbReference type="EMBL" id="GKS81181.1"/>
    </source>
</evidence>
<gene>
    <name evidence="2" type="ORF">LPAF129_08670</name>
</gene>
<comment type="similarity">
    <text evidence="1">Belongs to the UPF0246 family.</text>
</comment>
<dbReference type="Pfam" id="PF03883">
    <property type="entry name" value="H2O2_YaaD"/>
    <property type="match status" value="1"/>
</dbReference>
<dbReference type="PANTHER" id="PTHR30283">
    <property type="entry name" value="PEROXIDE STRESS RESPONSE PROTEIN YAAA"/>
    <property type="match status" value="1"/>
</dbReference>